<dbReference type="PANTHER" id="PTHR33480">
    <property type="entry name" value="SET DOMAIN-CONTAINING PROTEIN-RELATED"/>
    <property type="match status" value="1"/>
</dbReference>
<feature type="compositionally biased region" description="Acidic residues" evidence="1">
    <location>
        <begin position="188"/>
        <end position="197"/>
    </location>
</feature>
<evidence type="ECO:0000313" key="3">
    <source>
        <dbReference type="Proteomes" id="UP000593567"/>
    </source>
</evidence>
<feature type="region of interest" description="Disordered" evidence="1">
    <location>
        <begin position="177"/>
        <end position="223"/>
    </location>
</feature>
<dbReference type="EMBL" id="VXIV02002463">
    <property type="protein sequence ID" value="KAF6025388.1"/>
    <property type="molecule type" value="Genomic_DNA"/>
</dbReference>
<keyword evidence="3" id="KW-1185">Reference proteome</keyword>
<protein>
    <submittedName>
        <fullName evidence="2">Uncharacterized protein</fullName>
    </submittedName>
</protein>
<dbReference type="Proteomes" id="UP000593567">
    <property type="component" value="Unassembled WGS sequence"/>
</dbReference>
<accession>A0A7J7JJ39</accession>
<dbReference type="PANTHER" id="PTHR33480:SF1">
    <property type="entry name" value="TYR RECOMBINASE DOMAIN-CONTAINING PROTEIN"/>
    <property type="match status" value="1"/>
</dbReference>
<dbReference type="AlphaFoldDB" id="A0A7J7JJ39"/>
<proteinExistence type="predicted"/>
<dbReference type="OrthoDB" id="6143938at2759"/>
<name>A0A7J7JJ39_BUGNE</name>
<evidence type="ECO:0000313" key="2">
    <source>
        <dbReference type="EMBL" id="KAF6025388.1"/>
    </source>
</evidence>
<comment type="caution">
    <text evidence="2">The sequence shown here is derived from an EMBL/GenBank/DDBJ whole genome shotgun (WGS) entry which is preliminary data.</text>
</comment>
<reference evidence="2" key="1">
    <citation type="submission" date="2020-06" db="EMBL/GenBank/DDBJ databases">
        <title>Draft genome of Bugula neritina, a colonial animal packing powerful symbionts and potential medicines.</title>
        <authorList>
            <person name="Rayko M."/>
        </authorList>
    </citation>
    <scope>NUCLEOTIDE SEQUENCE [LARGE SCALE GENOMIC DNA]</scope>
    <source>
        <strain evidence="2">Kwan_BN1</strain>
    </source>
</reference>
<gene>
    <name evidence="2" type="ORF">EB796_016279</name>
</gene>
<organism evidence="2 3">
    <name type="scientific">Bugula neritina</name>
    <name type="common">Brown bryozoan</name>
    <name type="synonym">Sertularia neritina</name>
    <dbReference type="NCBI Taxonomy" id="10212"/>
    <lineage>
        <taxon>Eukaryota</taxon>
        <taxon>Metazoa</taxon>
        <taxon>Spiralia</taxon>
        <taxon>Lophotrochozoa</taxon>
        <taxon>Bryozoa</taxon>
        <taxon>Gymnolaemata</taxon>
        <taxon>Cheilostomatida</taxon>
        <taxon>Flustrina</taxon>
        <taxon>Buguloidea</taxon>
        <taxon>Bugulidae</taxon>
        <taxon>Bugula</taxon>
    </lineage>
</organism>
<feature type="compositionally biased region" description="Polar residues" evidence="1">
    <location>
        <begin position="201"/>
        <end position="212"/>
    </location>
</feature>
<evidence type="ECO:0000256" key="1">
    <source>
        <dbReference type="SAM" id="MobiDB-lite"/>
    </source>
</evidence>
<sequence length="273" mass="31258">MNASQQEDPEEIVKSLTPIEQLSAKRMSLVEVRGKSTRGLRKVYILLDELSRKAANTILENRKFSSMFVFGRPSSARSLDGTAALAEVIGWCQNLEKPERIRSRGLRKYLATACQVLKLPENELRMLADHMGHDLNIHTNIYRLQTSLIERAKVARILVATHSGTIHKFQEPRDLNSISANNIHLDNDTDGDDEEEKTTESSLKISTPTPITEPSKMKSRWPHEEKRVFQQLFDGKNMIDAKLLQEMVKKFPSRSKEMIRTRCNNIIKGKQKY</sequence>